<proteinExistence type="inferred from homology"/>
<dbReference type="EMBL" id="SDEE01000118">
    <property type="protein sequence ID" value="RXW21178.1"/>
    <property type="molecule type" value="Genomic_DNA"/>
</dbReference>
<evidence type="ECO:0000256" key="4">
    <source>
        <dbReference type="ARBA" id="ARBA00022827"/>
    </source>
</evidence>
<dbReference type="PANTHER" id="PTHR19370">
    <property type="entry name" value="NADH-CYTOCHROME B5 REDUCTASE"/>
    <property type="match status" value="1"/>
</dbReference>
<dbReference type="InterPro" id="IPR039261">
    <property type="entry name" value="FNR_nucleotide-bd"/>
</dbReference>
<dbReference type="PROSITE" id="PS51384">
    <property type="entry name" value="FAD_FR"/>
    <property type="match status" value="1"/>
</dbReference>
<sequence>MQSLAGSSLRRALRPASQLIRRNAPRRTLSSPPIQKPGEIPNHKRVVTITVAFLAGASFYFFLPDPTRAAPTLEKAPLSPRYFTPSTVVSNEETGPNTKLLRLSVPTEVITASDPSGFQSIWSVFIKDDDIQVERPYTPLYGLDEHGHMLFWIKKYPKGEVGRWLHTKTPGEKIEFRAPLSTWNWKNDTWDEVVIISGGTGFAPFYQLFHSVISDPSISPATQFTLLHSSRNPEELPPASLLTSLNDFSEKHPERLKVNLFVDAADEDRSSSLHVKRIDRPSIESAAGLVKPVVPWWRKIWGHREPELPPKRRMFLVCGPEPMINAVAGPYGRNMSQGVVGGILAEMGIKSSEVYKL</sequence>
<dbReference type="PRINTS" id="PR00406">
    <property type="entry name" value="CYTB5RDTASE"/>
</dbReference>
<keyword evidence="5" id="KW-0560">Oxidoreductase</keyword>
<name>A0A4V1Q482_9AGAR</name>
<comment type="similarity">
    <text evidence="2">Belongs to the flavoprotein pyridine nucleotide cytochrome reductase family.</text>
</comment>
<feature type="binding site" evidence="6">
    <location>
        <position position="136"/>
    </location>
    <ligand>
        <name>FAD</name>
        <dbReference type="ChEBI" id="CHEBI:57692"/>
    </ligand>
</feature>
<dbReference type="InterPro" id="IPR017938">
    <property type="entry name" value="Riboflavin_synthase-like_b-brl"/>
</dbReference>
<evidence type="ECO:0000313" key="10">
    <source>
        <dbReference type="Proteomes" id="UP000290288"/>
    </source>
</evidence>
<dbReference type="InterPro" id="IPR001834">
    <property type="entry name" value="CBR-like"/>
</dbReference>
<dbReference type="Pfam" id="PF00970">
    <property type="entry name" value="FAD_binding_6"/>
    <property type="match status" value="1"/>
</dbReference>
<evidence type="ECO:0000256" key="3">
    <source>
        <dbReference type="ARBA" id="ARBA00022630"/>
    </source>
</evidence>
<accession>A0A4V1Q482</accession>
<feature type="binding site" evidence="6">
    <location>
        <position position="161"/>
    </location>
    <ligand>
        <name>FAD</name>
        <dbReference type="ChEBI" id="CHEBI:57692"/>
    </ligand>
</feature>
<dbReference type="Gene3D" id="2.40.30.10">
    <property type="entry name" value="Translation factors"/>
    <property type="match status" value="1"/>
</dbReference>
<comment type="cofactor">
    <cofactor evidence="1 6">
        <name>FAD</name>
        <dbReference type="ChEBI" id="CHEBI:57692"/>
    </cofactor>
</comment>
<organism evidence="9 10">
    <name type="scientific">Candolleomyces aberdarensis</name>
    <dbReference type="NCBI Taxonomy" id="2316362"/>
    <lineage>
        <taxon>Eukaryota</taxon>
        <taxon>Fungi</taxon>
        <taxon>Dikarya</taxon>
        <taxon>Basidiomycota</taxon>
        <taxon>Agaricomycotina</taxon>
        <taxon>Agaricomycetes</taxon>
        <taxon>Agaricomycetidae</taxon>
        <taxon>Agaricales</taxon>
        <taxon>Agaricineae</taxon>
        <taxon>Psathyrellaceae</taxon>
        <taxon>Candolleomyces</taxon>
    </lineage>
</organism>
<dbReference type="InterPro" id="IPR008333">
    <property type="entry name" value="Cbr1-like_FAD-bd_dom"/>
</dbReference>
<gene>
    <name evidence="9" type="ORF">EST38_g4692</name>
</gene>
<dbReference type="AlphaFoldDB" id="A0A4V1Q482"/>
<dbReference type="OrthoDB" id="432685at2759"/>
<feature type="binding site" evidence="6">
    <location>
        <position position="154"/>
    </location>
    <ligand>
        <name>FAD</name>
        <dbReference type="ChEBI" id="CHEBI:57692"/>
    </ligand>
</feature>
<dbReference type="GO" id="GO:0016491">
    <property type="term" value="F:oxidoreductase activity"/>
    <property type="evidence" value="ECO:0007669"/>
    <property type="project" value="UniProtKB-KW"/>
</dbReference>
<keyword evidence="4 6" id="KW-0274">FAD</keyword>
<evidence type="ECO:0000256" key="5">
    <source>
        <dbReference type="ARBA" id="ARBA00023002"/>
    </source>
</evidence>
<keyword evidence="10" id="KW-1185">Reference proteome</keyword>
<dbReference type="InterPro" id="IPR017927">
    <property type="entry name" value="FAD-bd_FR_type"/>
</dbReference>
<keyword evidence="3 6" id="KW-0285">Flavoprotein</keyword>
<evidence type="ECO:0000256" key="2">
    <source>
        <dbReference type="ARBA" id="ARBA00006105"/>
    </source>
</evidence>
<comment type="caution">
    <text evidence="9">The sequence shown here is derived from an EMBL/GenBank/DDBJ whole genome shotgun (WGS) entry which is preliminary data.</text>
</comment>
<dbReference type="Gene3D" id="3.40.50.80">
    <property type="entry name" value="Nucleotide-binding domain of ferredoxin-NADP reductase (FNR) module"/>
    <property type="match status" value="1"/>
</dbReference>
<feature type="binding site" evidence="6">
    <location>
        <position position="135"/>
    </location>
    <ligand>
        <name>FAD</name>
        <dbReference type="ChEBI" id="CHEBI:57692"/>
    </ligand>
</feature>
<evidence type="ECO:0000256" key="1">
    <source>
        <dbReference type="ARBA" id="ARBA00001974"/>
    </source>
</evidence>
<evidence type="ECO:0000256" key="6">
    <source>
        <dbReference type="PIRSR" id="PIRSR601834-1"/>
    </source>
</evidence>
<dbReference type="STRING" id="2316362.A0A4V1Q482"/>
<dbReference type="SUPFAM" id="SSF52343">
    <property type="entry name" value="Ferredoxin reductase-like, C-terminal NADP-linked domain"/>
    <property type="match status" value="1"/>
</dbReference>
<dbReference type="Pfam" id="PF00175">
    <property type="entry name" value="NAD_binding_1"/>
    <property type="match status" value="1"/>
</dbReference>
<dbReference type="CDD" id="cd06183">
    <property type="entry name" value="cyt_b5_reduct_like"/>
    <property type="match status" value="1"/>
</dbReference>
<feature type="domain" description="FAD-binding FR-type" evidence="8">
    <location>
        <begin position="81"/>
        <end position="186"/>
    </location>
</feature>
<evidence type="ECO:0000259" key="8">
    <source>
        <dbReference type="PROSITE" id="PS51384"/>
    </source>
</evidence>
<feature type="binding site" evidence="6">
    <location>
        <position position="137"/>
    </location>
    <ligand>
        <name>FAD</name>
        <dbReference type="ChEBI" id="CHEBI:57692"/>
    </ligand>
</feature>
<dbReference type="PANTHER" id="PTHR19370:SF189">
    <property type="entry name" value="CYTOCHROME C MITOCHONDRIAL IMPORT FACTOR CYC2"/>
    <property type="match status" value="1"/>
</dbReference>
<dbReference type="Proteomes" id="UP000290288">
    <property type="component" value="Unassembled WGS sequence"/>
</dbReference>
<evidence type="ECO:0000313" key="9">
    <source>
        <dbReference type="EMBL" id="RXW21178.1"/>
    </source>
</evidence>
<dbReference type="GO" id="GO:0005739">
    <property type="term" value="C:mitochondrion"/>
    <property type="evidence" value="ECO:0007669"/>
    <property type="project" value="TreeGrafter"/>
</dbReference>
<feature type="region of interest" description="Disordered" evidence="7">
    <location>
        <begin position="1"/>
        <end position="40"/>
    </location>
</feature>
<reference evidence="9 10" key="1">
    <citation type="submission" date="2019-01" db="EMBL/GenBank/DDBJ databases">
        <title>Draft genome sequence of Psathyrella aberdarensis IHI B618.</title>
        <authorList>
            <person name="Buettner E."/>
            <person name="Kellner H."/>
        </authorList>
    </citation>
    <scope>NUCLEOTIDE SEQUENCE [LARGE SCALE GENOMIC DNA]</scope>
    <source>
        <strain evidence="9 10">IHI B618</strain>
    </source>
</reference>
<protein>
    <recommendedName>
        <fullName evidence="8">FAD-binding FR-type domain-containing protein</fullName>
    </recommendedName>
</protein>
<evidence type="ECO:0000256" key="7">
    <source>
        <dbReference type="SAM" id="MobiDB-lite"/>
    </source>
</evidence>
<dbReference type="SUPFAM" id="SSF63380">
    <property type="entry name" value="Riboflavin synthase domain-like"/>
    <property type="match status" value="1"/>
</dbReference>
<dbReference type="InterPro" id="IPR001433">
    <property type="entry name" value="OxRdtase_FAD/NAD-bd"/>
</dbReference>